<organism evidence="1 2">
    <name type="scientific">Phycicoccus duodecadis</name>
    <dbReference type="NCBI Taxonomy" id="173053"/>
    <lineage>
        <taxon>Bacteria</taxon>
        <taxon>Bacillati</taxon>
        <taxon>Actinomycetota</taxon>
        <taxon>Actinomycetes</taxon>
        <taxon>Micrococcales</taxon>
        <taxon>Intrasporangiaceae</taxon>
        <taxon>Phycicoccus</taxon>
    </lineage>
</organism>
<dbReference type="Proteomes" id="UP000233781">
    <property type="component" value="Unassembled WGS sequence"/>
</dbReference>
<dbReference type="RefSeq" id="WP_143598264.1">
    <property type="nucleotide sequence ID" value="NZ_PJNE01000001.1"/>
</dbReference>
<reference evidence="1 2" key="1">
    <citation type="submission" date="2017-12" db="EMBL/GenBank/DDBJ databases">
        <title>Sequencing the genomes of 1000 Actinobacteria strains.</title>
        <authorList>
            <person name="Klenk H.-P."/>
        </authorList>
    </citation>
    <scope>NUCLEOTIDE SEQUENCE [LARGE SCALE GENOMIC DNA]</scope>
    <source>
        <strain evidence="1 2">DSM 12806</strain>
    </source>
</reference>
<keyword evidence="2" id="KW-1185">Reference proteome</keyword>
<accession>A0A2N3YF58</accession>
<comment type="caution">
    <text evidence="1">The sequence shown here is derived from an EMBL/GenBank/DDBJ whole genome shotgun (WGS) entry which is preliminary data.</text>
</comment>
<evidence type="ECO:0000313" key="1">
    <source>
        <dbReference type="EMBL" id="PKW25456.1"/>
    </source>
</evidence>
<gene>
    <name evidence="1" type="ORF">ATL31_0246</name>
</gene>
<dbReference type="EMBL" id="PJNE01000001">
    <property type="protein sequence ID" value="PKW25456.1"/>
    <property type="molecule type" value="Genomic_DNA"/>
</dbReference>
<dbReference type="OrthoDB" id="4851191at2"/>
<dbReference type="AlphaFoldDB" id="A0A2N3YF58"/>
<evidence type="ECO:0000313" key="2">
    <source>
        <dbReference type="Proteomes" id="UP000233781"/>
    </source>
</evidence>
<sequence>MSTRSRVIQVVAATSAVGVLPVALAVVHLPRPDGPTTQSPAASAATVGTASATTRWVALDTGAGPSITLNGPTGRIGATQTLAEATDCGMDQGAVSSRYLSFSGSTARTYSETLASFASGSIGVKEKKSGVSCYQANSPSESLKVSLGAGLRTALGPDVVASAAFLDVELKQGAQIMATAKLKGAVTGVFELRSGSSITSPAPLPGGVTATAVTTCTTSADSGPDAGVGDNCRWPVSMPSWLGPDDGIVFDELTLTAVGGSFSLEGGGDGQVEPQSPLSTPNASIVQVADGVLDCGASTRTIAASADAPQVSVYRLGNADASACVPVPYSLGTAPAYAQFLKPLDSQTTAQFLWDLTWRFPETAGTTALPDLKVDYEYPAPGDTVTLGWCPDPSFDTAGRFAGYPAGSLTAAMDQEPDLPGTQFACVVSRSARPVDGDPDTVGSRDVVYVYGDAGMRY</sequence>
<proteinExistence type="predicted"/>
<protein>
    <submittedName>
        <fullName evidence="1">Uncharacterized protein</fullName>
    </submittedName>
</protein>
<name>A0A2N3YF58_9MICO</name>